<keyword evidence="2" id="KW-0472">Membrane</keyword>
<sequence>MHMSNCQNQPNFERIYNHYAAACGLQFCNVSLISLSYFHNNLTTLGSVCLPCHCNDCILNINCCPDFGLPRYREKCMNDVIYNPYNLLSDVYFSVLDKCPPNTPPKIRNLCEKETDLIQNLTLVPVTSKTRTTYRNVYCAQCHGETDLEPWTIDINCQKFADFNFLSSFEEIAELIKVKMCTVRYVQQNANNKAVPCKRAADNLIGRCNMTGTWNSYDSDIDMACNHFQLPFDKYRSIFCLMCNPPSQDPFTDLVSACNITKDSTKSLENACEMYKQSSVTFPFKNMFCYLCNRHDDKDRYNDINGYISLIFKDDIVVYNMEQLIFKKDFLTPYLSNQSIKLNTKFKLGNRLNSSYDFFDNERQVNVTNLMTLYSLAYESNLCGIYNAGPKPLEPDCSCHETCVSYDTCCVDFELDQLLGCLDGNLVAGICRYTDEGINSYCESRGEFMYDLPVSRNDTKKHYKNIFCALCADKKFNFPISFPVKKYAHTYFHPWDVEITCAISNLLPIYYQLSMTDIFKSATRKNCDIKFKPAQGKDAYCDDKAIKISTCNVSGTWSHFDADVLWACEKLNTTFLTNYRGFRNVFCTLCNPDVHLGFIPPPPPTTSVIPRDPEHRPVICTSCISSAGVVTTFRALFQISNDDDEKVTECTRGQVLDTLHNKCRNIICSPGYILLNSTCEPILSMTKNLGYLLPIRLEFVSKINPASFDSLLQRTETAIEDYLNRNLKLNTGLHFLSADLITNSSCVRNETVGMEILASIEVFIDEIVSRKDIETKLADISDDVVNITGYDNVNLTISLDYNAISTKTKINDIGQFTGLCYSSTTDSDFKRSHMYYKFNLVSNLLFCKQVALDKSEVIVLFKPFTSVTIVSSKVEIEQGHFRIAENGMVNKSILDTMEVKTKLRFCLVFSAIALVLKIIVFISPGWVVVKSYFRDPLPTHVVQKAEHVIDRRHGISISFGVWFYKVCRHERNNDEGDEGKSEFMEEKTTPKDTRRTSEGRHHHHERHPYRCYHRSYKKQQHGQRIDYVGEDIEQAQRNDKTFENNIPTDFIEAREFINTSVEFARHGRYELTCYVTIGLILGLIGMAGAIKYARGGGVGKHTGRLVCSTQVFSSFFYWVAIIRVATFVIQLRTIQKHEILDDHMGHDVWFSVPWCLIVGAIGAIVMDISALFHLIMISRDRKSDGVEYSFHTEKHGSSKVPIIAPRGYEQLMIPPLYTQEEAGPLPEKEPIS</sequence>
<feature type="transmembrane region" description="Helical" evidence="2">
    <location>
        <begin position="1152"/>
        <end position="1176"/>
    </location>
</feature>
<evidence type="ECO:0000313" key="4">
    <source>
        <dbReference type="Proteomes" id="UP000596742"/>
    </source>
</evidence>
<keyword evidence="2" id="KW-1133">Transmembrane helix</keyword>
<organism evidence="3 4">
    <name type="scientific">Mytilus galloprovincialis</name>
    <name type="common">Mediterranean mussel</name>
    <dbReference type="NCBI Taxonomy" id="29158"/>
    <lineage>
        <taxon>Eukaryota</taxon>
        <taxon>Metazoa</taxon>
        <taxon>Spiralia</taxon>
        <taxon>Lophotrochozoa</taxon>
        <taxon>Mollusca</taxon>
        <taxon>Bivalvia</taxon>
        <taxon>Autobranchia</taxon>
        <taxon>Pteriomorphia</taxon>
        <taxon>Mytilida</taxon>
        <taxon>Mytiloidea</taxon>
        <taxon>Mytilidae</taxon>
        <taxon>Mytilinae</taxon>
        <taxon>Mytilus</taxon>
    </lineage>
</organism>
<comment type="caution">
    <text evidence="3">The sequence shown here is derived from an EMBL/GenBank/DDBJ whole genome shotgun (WGS) entry which is preliminary data.</text>
</comment>
<dbReference type="EMBL" id="UYJE01002116">
    <property type="protein sequence ID" value="VDI07966.1"/>
    <property type="molecule type" value="Genomic_DNA"/>
</dbReference>
<proteinExistence type="predicted"/>
<accession>A0A8B6CR05</accession>
<keyword evidence="2" id="KW-0812">Transmembrane</keyword>
<feature type="transmembrane region" description="Helical" evidence="2">
    <location>
        <begin position="1110"/>
        <end position="1131"/>
    </location>
</feature>
<feature type="transmembrane region" description="Helical" evidence="2">
    <location>
        <begin position="907"/>
        <end position="929"/>
    </location>
</feature>
<evidence type="ECO:0000256" key="2">
    <source>
        <dbReference type="SAM" id="Phobius"/>
    </source>
</evidence>
<feature type="transmembrane region" description="Helical" evidence="2">
    <location>
        <begin position="1071"/>
        <end position="1090"/>
    </location>
</feature>
<evidence type="ECO:0008006" key="5">
    <source>
        <dbReference type="Google" id="ProtNLM"/>
    </source>
</evidence>
<dbReference type="AlphaFoldDB" id="A0A8B6CR05"/>
<reference evidence="3" key="1">
    <citation type="submission" date="2018-11" db="EMBL/GenBank/DDBJ databases">
        <authorList>
            <person name="Alioto T."/>
            <person name="Alioto T."/>
        </authorList>
    </citation>
    <scope>NUCLEOTIDE SEQUENCE</scope>
</reference>
<evidence type="ECO:0000313" key="3">
    <source>
        <dbReference type="EMBL" id="VDI07966.1"/>
    </source>
</evidence>
<gene>
    <name evidence="3" type="ORF">MGAL_10B033361</name>
</gene>
<dbReference type="Proteomes" id="UP000596742">
    <property type="component" value="Unassembled WGS sequence"/>
</dbReference>
<feature type="region of interest" description="Disordered" evidence="1">
    <location>
        <begin position="973"/>
        <end position="1008"/>
    </location>
</feature>
<evidence type="ECO:0000256" key="1">
    <source>
        <dbReference type="SAM" id="MobiDB-lite"/>
    </source>
</evidence>
<dbReference type="OrthoDB" id="6059769at2759"/>
<keyword evidence="4" id="KW-1185">Reference proteome</keyword>
<name>A0A8B6CR05_MYTGA</name>
<protein>
    <recommendedName>
        <fullName evidence="5">SMB domain-containing protein</fullName>
    </recommendedName>
</protein>
<feature type="compositionally biased region" description="Basic and acidic residues" evidence="1">
    <location>
        <begin position="973"/>
        <end position="999"/>
    </location>
</feature>